<dbReference type="PANTHER" id="PTHR13170">
    <property type="entry name" value="O-GLCNACASE"/>
    <property type="match status" value="1"/>
</dbReference>
<keyword evidence="3" id="KW-1185">Reference proteome</keyword>
<dbReference type="PROSITE" id="PS51186">
    <property type="entry name" value="GNAT"/>
    <property type="match status" value="1"/>
</dbReference>
<dbReference type="OrthoDB" id="8593648at2"/>
<organism evidence="2 3">
    <name type="scientific">Labedaea rhizosphaerae</name>
    <dbReference type="NCBI Taxonomy" id="598644"/>
    <lineage>
        <taxon>Bacteria</taxon>
        <taxon>Bacillati</taxon>
        <taxon>Actinomycetota</taxon>
        <taxon>Actinomycetes</taxon>
        <taxon>Pseudonocardiales</taxon>
        <taxon>Pseudonocardiaceae</taxon>
        <taxon>Labedaea</taxon>
    </lineage>
</organism>
<dbReference type="SUPFAM" id="SSF55729">
    <property type="entry name" value="Acyl-CoA N-acyltransferases (Nat)"/>
    <property type="match status" value="1"/>
</dbReference>
<feature type="domain" description="N-acetyltransferase" evidence="1">
    <location>
        <begin position="8"/>
        <end position="206"/>
    </location>
</feature>
<accession>A0A4R6RXM5</accession>
<comment type="caution">
    <text evidence="2">The sequence shown here is derived from an EMBL/GenBank/DDBJ whole genome shotgun (WGS) entry which is preliminary data.</text>
</comment>
<dbReference type="GO" id="GO:0016747">
    <property type="term" value="F:acyltransferase activity, transferring groups other than amino-acyl groups"/>
    <property type="evidence" value="ECO:0007669"/>
    <property type="project" value="InterPro"/>
</dbReference>
<protein>
    <submittedName>
        <fullName evidence="2">Acetyltransferase (GNAT) family protein</fullName>
    </submittedName>
</protein>
<dbReference type="AlphaFoldDB" id="A0A4R6RXM5"/>
<evidence type="ECO:0000259" key="1">
    <source>
        <dbReference type="PROSITE" id="PS51186"/>
    </source>
</evidence>
<sequence length="211" mass="22853">MVVSESQPVIRPDRKTDRAALFDVCVRTGYLGGDARGRHPDDDLLPTIFLAPYLDLEPELAFVADDGAQAVGYVVGTADTEAFVRRLRAEYLPTVADRFPAPPDPPVTETDGLLALLHRPEHMLHPAFAAHPAHLHIDLLPGHQRRGLGRALMAGFLGTLAARGVAGVHLTMVTANTAARAFYDRLGFRELPPADPVVTHLARSTGPLEDH</sequence>
<keyword evidence="2" id="KW-0808">Transferase</keyword>
<reference evidence="2 3" key="1">
    <citation type="submission" date="2019-03" db="EMBL/GenBank/DDBJ databases">
        <title>Genomic Encyclopedia of Type Strains, Phase IV (KMG-IV): sequencing the most valuable type-strain genomes for metagenomic binning, comparative biology and taxonomic classification.</title>
        <authorList>
            <person name="Goeker M."/>
        </authorList>
    </citation>
    <scope>NUCLEOTIDE SEQUENCE [LARGE SCALE GENOMIC DNA]</scope>
    <source>
        <strain evidence="2 3">DSM 45361</strain>
    </source>
</reference>
<dbReference type="InterPro" id="IPR051822">
    <property type="entry name" value="Glycosyl_Hydrolase_84"/>
</dbReference>
<evidence type="ECO:0000313" key="2">
    <source>
        <dbReference type="EMBL" id="TDP91821.1"/>
    </source>
</evidence>
<name>A0A4R6RXM5_LABRH</name>
<dbReference type="PANTHER" id="PTHR13170:SF16">
    <property type="entry name" value="PROTEIN O-GLCNACASE"/>
    <property type="match status" value="1"/>
</dbReference>
<dbReference type="InterPro" id="IPR016181">
    <property type="entry name" value="Acyl_CoA_acyltransferase"/>
</dbReference>
<dbReference type="CDD" id="cd04301">
    <property type="entry name" value="NAT_SF"/>
    <property type="match status" value="1"/>
</dbReference>
<dbReference type="Gene3D" id="3.40.630.30">
    <property type="match status" value="1"/>
</dbReference>
<proteinExistence type="predicted"/>
<evidence type="ECO:0000313" key="3">
    <source>
        <dbReference type="Proteomes" id="UP000295444"/>
    </source>
</evidence>
<gene>
    <name evidence="2" type="ORF">EV186_10830</name>
</gene>
<dbReference type="InterPro" id="IPR000182">
    <property type="entry name" value="GNAT_dom"/>
</dbReference>
<dbReference type="Pfam" id="PF00583">
    <property type="entry name" value="Acetyltransf_1"/>
    <property type="match status" value="1"/>
</dbReference>
<dbReference type="EMBL" id="SNXZ01000008">
    <property type="protein sequence ID" value="TDP91821.1"/>
    <property type="molecule type" value="Genomic_DNA"/>
</dbReference>
<dbReference type="Proteomes" id="UP000295444">
    <property type="component" value="Unassembled WGS sequence"/>
</dbReference>